<dbReference type="InterPro" id="IPR036890">
    <property type="entry name" value="HATPase_C_sf"/>
</dbReference>
<feature type="transmembrane region" description="Helical" evidence="9">
    <location>
        <begin position="149"/>
        <end position="169"/>
    </location>
</feature>
<dbReference type="InterPro" id="IPR011712">
    <property type="entry name" value="Sig_transdc_His_kin_sub3_dim/P"/>
</dbReference>
<dbReference type="Gene3D" id="1.20.5.1930">
    <property type="match status" value="1"/>
</dbReference>
<keyword evidence="8" id="KW-0902">Two-component regulatory system</keyword>
<feature type="domain" description="Histidine kinase/HSP90-like ATPase" evidence="10">
    <location>
        <begin position="300"/>
        <end position="396"/>
    </location>
</feature>
<evidence type="ECO:0000313" key="12">
    <source>
        <dbReference type="Proteomes" id="UP001595900"/>
    </source>
</evidence>
<keyword evidence="3" id="KW-0597">Phosphoprotein</keyword>
<keyword evidence="7" id="KW-0067">ATP-binding</keyword>
<evidence type="ECO:0000256" key="1">
    <source>
        <dbReference type="ARBA" id="ARBA00000085"/>
    </source>
</evidence>
<evidence type="ECO:0000256" key="8">
    <source>
        <dbReference type="ARBA" id="ARBA00023012"/>
    </source>
</evidence>
<comment type="caution">
    <text evidence="11">The sequence shown here is derived from an EMBL/GenBank/DDBJ whole genome shotgun (WGS) entry which is preliminary data.</text>
</comment>
<dbReference type="CDD" id="cd16917">
    <property type="entry name" value="HATPase_UhpB-NarQ-NarX-like"/>
    <property type="match status" value="1"/>
</dbReference>
<keyword evidence="9" id="KW-0812">Transmembrane</keyword>
<evidence type="ECO:0000256" key="9">
    <source>
        <dbReference type="SAM" id="Phobius"/>
    </source>
</evidence>
<dbReference type="InterPro" id="IPR050482">
    <property type="entry name" value="Sensor_HK_TwoCompSys"/>
</dbReference>
<keyword evidence="5" id="KW-0547">Nucleotide-binding</keyword>
<feature type="transmembrane region" description="Helical" evidence="9">
    <location>
        <begin position="54"/>
        <end position="73"/>
    </location>
</feature>
<evidence type="ECO:0000256" key="7">
    <source>
        <dbReference type="ARBA" id="ARBA00022840"/>
    </source>
</evidence>
<accession>A0ABV8QB26</accession>
<evidence type="ECO:0000313" key="11">
    <source>
        <dbReference type="EMBL" id="MFC4244538.1"/>
    </source>
</evidence>
<dbReference type="EC" id="2.7.13.3" evidence="2"/>
<evidence type="ECO:0000256" key="6">
    <source>
        <dbReference type="ARBA" id="ARBA00022777"/>
    </source>
</evidence>
<keyword evidence="9" id="KW-1133">Transmembrane helix</keyword>
<evidence type="ECO:0000256" key="5">
    <source>
        <dbReference type="ARBA" id="ARBA00022741"/>
    </source>
</evidence>
<dbReference type="SUPFAM" id="SSF55874">
    <property type="entry name" value="ATPase domain of HSP90 chaperone/DNA topoisomerase II/histidine kinase"/>
    <property type="match status" value="1"/>
</dbReference>
<keyword evidence="4" id="KW-0808">Transferase</keyword>
<dbReference type="PANTHER" id="PTHR24421">
    <property type="entry name" value="NITRATE/NITRITE SENSOR PROTEIN NARX-RELATED"/>
    <property type="match status" value="1"/>
</dbReference>
<dbReference type="GO" id="GO:0016301">
    <property type="term" value="F:kinase activity"/>
    <property type="evidence" value="ECO:0007669"/>
    <property type="project" value="UniProtKB-KW"/>
</dbReference>
<dbReference type="RefSeq" id="WP_390230227.1">
    <property type="nucleotide sequence ID" value="NZ_JBHSCN010000006.1"/>
</dbReference>
<evidence type="ECO:0000259" key="10">
    <source>
        <dbReference type="SMART" id="SM00387"/>
    </source>
</evidence>
<dbReference type="Proteomes" id="UP001595900">
    <property type="component" value="Unassembled WGS sequence"/>
</dbReference>
<keyword evidence="6 11" id="KW-0418">Kinase</keyword>
<dbReference type="Pfam" id="PF07730">
    <property type="entry name" value="HisKA_3"/>
    <property type="match status" value="1"/>
</dbReference>
<feature type="transmembrane region" description="Helical" evidence="9">
    <location>
        <begin position="26"/>
        <end position="45"/>
    </location>
</feature>
<dbReference type="Pfam" id="PF02518">
    <property type="entry name" value="HATPase_c"/>
    <property type="match status" value="1"/>
</dbReference>
<dbReference type="Gene3D" id="3.30.565.10">
    <property type="entry name" value="Histidine kinase-like ATPase, C-terminal domain"/>
    <property type="match status" value="1"/>
</dbReference>
<dbReference type="EMBL" id="JBHSCN010000006">
    <property type="protein sequence ID" value="MFC4244538.1"/>
    <property type="molecule type" value="Genomic_DNA"/>
</dbReference>
<protein>
    <recommendedName>
        <fullName evidence="2">histidine kinase</fullName>
        <ecNumber evidence="2">2.7.13.3</ecNumber>
    </recommendedName>
</protein>
<feature type="transmembrane region" description="Helical" evidence="9">
    <location>
        <begin position="85"/>
        <end position="112"/>
    </location>
</feature>
<keyword evidence="9" id="KW-0472">Membrane</keyword>
<evidence type="ECO:0000256" key="4">
    <source>
        <dbReference type="ARBA" id="ARBA00022679"/>
    </source>
</evidence>
<dbReference type="InterPro" id="IPR003594">
    <property type="entry name" value="HATPase_dom"/>
</dbReference>
<gene>
    <name evidence="11" type="ORF">ACFOYW_14265</name>
</gene>
<dbReference type="SMART" id="SM00387">
    <property type="entry name" value="HATPase_c"/>
    <property type="match status" value="1"/>
</dbReference>
<sequence>MKRSVGTETKRDAVGEWWTPRFGDDLIRPFVLVGVSAIAITQLVLDPPRSFAPLVWSLTVAVVVIALSTLLPWTSFPESARVTLVTAFAVLAGALFPFPPAGASVVLVFIASSTAGEKLATRQAALTVAATGAAVATVATWLLSVTGVLGYQSQWWLSLAVVLPVYIGISRRDRGMALRAAEYAVAQRERASASEAREAALEERGRIAREIHDVLGHSLSGIAMQLDMADALHDSDRDVEANEAVKRARGLAVSGIAETRRAIQAVREDTLPLPRTLQNLADGAGADLRVTGDPLPVGVEVAQTVIRAAQEAITNALKYAPGGRIDISLDYTNDALIRLTVTDSGAPPDALHREPQSGGMGLVGMRERAALLGGTANAGPSSHDGAGWIVTVELPR</sequence>
<reference evidence="12" key="1">
    <citation type="journal article" date="2019" name="Int. J. Syst. Evol. Microbiol.">
        <title>The Global Catalogue of Microorganisms (GCM) 10K type strain sequencing project: providing services to taxonomists for standard genome sequencing and annotation.</title>
        <authorList>
            <consortium name="The Broad Institute Genomics Platform"/>
            <consortium name="The Broad Institute Genome Sequencing Center for Infectious Disease"/>
            <person name="Wu L."/>
            <person name="Ma J."/>
        </authorList>
    </citation>
    <scope>NUCLEOTIDE SEQUENCE [LARGE SCALE GENOMIC DNA]</scope>
    <source>
        <strain evidence="12">CGMCC 1.10363</strain>
    </source>
</reference>
<name>A0ABV8QB26_9MICO</name>
<dbReference type="PANTHER" id="PTHR24421:SF10">
    <property type="entry name" value="NITRATE_NITRITE SENSOR PROTEIN NARQ"/>
    <property type="match status" value="1"/>
</dbReference>
<proteinExistence type="predicted"/>
<keyword evidence="12" id="KW-1185">Reference proteome</keyword>
<organism evidence="11 12">
    <name type="scientific">Gryllotalpicola reticulitermitis</name>
    <dbReference type="NCBI Taxonomy" id="1184153"/>
    <lineage>
        <taxon>Bacteria</taxon>
        <taxon>Bacillati</taxon>
        <taxon>Actinomycetota</taxon>
        <taxon>Actinomycetes</taxon>
        <taxon>Micrococcales</taxon>
        <taxon>Microbacteriaceae</taxon>
        <taxon>Gryllotalpicola</taxon>
    </lineage>
</organism>
<comment type="catalytic activity">
    <reaction evidence="1">
        <text>ATP + protein L-histidine = ADP + protein N-phospho-L-histidine.</text>
        <dbReference type="EC" id="2.7.13.3"/>
    </reaction>
</comment>
<feature type="transmembrane region" description="Helical" evidence="9">
    <location>
        <begin position="124"/>
        <end position="143"/>
    </location>
</feature>
<evidence type="ECO:0000256" key="2">
    <source>
        <dbReference type="ARBA" id="ARBA00012438"/>
    </source>
</evidence>
<evidence type="ECO:0000256" key="3">
    <source>
        <dbReference type="ARBA" id="ARBA00022553"/>
    </source>
</evidence>